<dbReference type="Gene3D" id="3.40.50.150">
    <property type="entry name" value="Vaccinia Virus protein VP39"/>
    <property type="match status" value="1"/>
</dbReference>
<dbReference type="KEGG" id="fer:FNB15_04485"/>
<comment type="pathway">
    <text evidence="6">Quinol/quinone metabolism; menaquinone biosynthesis; menaquinol from 1,4-dihydroxy-2-naphthoate: step 2/2.</text>
</comment>
<comment type="caution">
    <text evidence="6">Lacks conserved residue(s) required for the propagation of feature annotation.</text>
</comment>
<evidence type="ECO:0000256" key="4">
    <source>
        <dbReference type="ARBA" id="ARBA00022688"/>
    </source>
</evidence>
<dbReference type="AlphaFoldDB" id="A0A516GYH5"/>
<feature type="binding site" evidence="6">
    <location>
        <position position="76"/>
    </location>
    <ligand>
        <name>S-adenosyl-L-methionine</name>
        <dbReference type="ChEBI" id="CHEBI:59789"/>
    </ligand>
</feature>
<evidence type="ECO:0000313" key="8">
    <source>
        <dbReference type="Proteomes" id="UP000317496"/>
    </source>
</evidence>
<dbReference type="GO" id="GO:0008425">
    <property type="term" value="F:2-methoxy-6-polyprenyl-1,4-benzoquinol methyltransferase activity"/>
    <property type="evidence" value="ECO:0007669"/>
    <property type="project" value="UniProtKB-UniRule"/>
</dbReference>
<comment type="function">
    <text evidence="6">Methyltransferase required for the conversion of demethylmenaquinol (DMKH2) to menaquinol (MKH2) and the conversion of 2-polyprenyl-6-methoxy-1,4-benzoquinol (DDMQH2) to 2-polyprenyl-3-methyl-6-methoxy-1,4-benzoquinol (DMQH2).</text>
</comment>
<keyword evidence="3 6" id="KW-0808">Transferase</keyword>
<dbReference type="NCBIfam" id="NF001242">
    <property type="entry name" value="PRK00216.1-3"/>
    <property type="match status" value="1"/>
</dbReference>
<dbReference type="GO" id="GO:0009060">
    <property type="term" value="P:aerobic respiration"/>
    <property type="evidence" value="ECO:0007669"/>
    <property type="project" value="UniProtKB-UniRule"/>
</dbReference>
<evidence type="ECO:0000256" key="2">
    <source>
        <dbReference type="ARBA" id="ARBA00022603"/>
    </source>
</evidence>
<dbReference type="PANTHER" id="PTHR43591:SF24">
    <property type="entry name" value="2-METHOXY-6-POLYPRENYL-1,4-BENZOQUINOL METHYLASE, MITOCHONDRIAL"/>
    <property type="match status" value="1"/>
</dbReference>
<comment type="catalytic activity">
    <reaction evidence="6">
        <text>a 2-methoxy-6-(all-trans-polyprenyl)benzene-1,4-diol + S-adenosyl-L-methionine = a 5-methoxy-2-methyl-3-(all-trans-polyprenyl)benzene-1,4-diol + S-adenosyl-L-homocysteine + H(+)</text>
        <dbReference type="Rhea" id="RHEA:28286"/>
        <dbReference type="Rhea" id="RHEA-COMP:10858"/>
        <dbReference type="Rhea" id="RHEA-COMP:10859"/>
        <dbReference type="ChEBI" id="CHEBI:15378"/>
        <dbReference type="ChEBI" id="CHEBI:57856"/>
        <dbReference type="ChEBI" id="CHEBI:59789"/>
        <dbReference type="ChEBI" id="CHEBI:84166"/>
        <dbReference type="ChEBI" id="CHEBI:84167"/>
        <dbReference type="EC" id="2.1.1.201"/>
    </reaction>
</comment>
<comment type="catalytic activity">
    <reaction evidence="6">
        <text>a 2-demethylmenaquinol + S-adenosyl-L-methionine = a menaquinol + S-adenosyl-L-homocysteine + H(+)</text>
        <dbReference type="Rhea" id="RHEA:42640"/>
        <dbReference type="Rhea" id="RHEA-COMP:9539"/>
        <dbReference type="Rhea" id="RHEA-COMP:9563"/>
        <dbReference type="ChEBI" id="CHEBI:15378"/>
        <dbReference type="ChEBI" id="CHEBI:18151"/>
        <dbReference type="ChEBI" id="CHEBI:55437"/>
        <dbReference type="ChEBI" id="CHEBI:57856"/>
        <dbReference type="ChEBI" id="CHEBI:59789"/>
        <dbReference type="EC" id="2.1.1.163"/>
    </reaction>
</comment>
<dbReference type="OrthoDB" id="9808140at2"/>
<keyword evidence="8" id="KW-1185">Reference proteome</keyword>
<evidence type="ECO:0000256" key="6">
    <source>
        <dbReference type="HAMAP-Rule" id="MF_01813"/>
    </source>
</evidence>
<dbReference type="Proteomes" id="UP000317496">
    <property type="component" value="Chromosome"/>
</dbReference>
<keyword evidence="4 6" id="KW-0831">Ubiquinone biosynthesis</keyword>
<comment type="similarity">
    <text evidence="6">Belongs to the class I-like SAM-binding methyltransferase superfamily. MenG/UbiE family.</text>
</comment>
<dbReference type="InterPro" id="IPR023576">
    <property type="entry name" value="UbiE/COQ5_MeTrFase_CS"/>
</dbReference>
<dbReference type="NCBIfam" id="TIGR01934">
    <property type="entry name" value="MenG_MenH_UbiE"/>
    <property type="match status" value="1"/>
</dbReference>
<dbReference type="EMBL" id="CP041636">
    <property type="protein sequence ID" value="QDO96576.1"/>
    <property type="molecule type" value="Genomic_DNA"/>
</dbReference>
<dbReference type="CDD" id="cd02440">
    <property type="entry name" value="AdoMet_MTases"/>
    <property type="match status" value="1"/>
</dbReference>
<dbReference type="InterPro" id="IPR004033">
    <property type="entry name" value="UbiE/COQ5_MeTrFase"/>
</dbReference>
<gene>
    <name evidence="6 7" type="primary">ubiE</name>
    <name evidence="7" type="ORF">FNB15_04485</name>
</gene>
<dbReference type="SUPFAM" id="SSF53335">
    <property type="entry name" value="S-adenosyl-L-methionine-dependent methyltransferases"/>
    <property type="match status" value="1"/>
</dbReference>
<dbReference type="PROSITE" id="PS01184">
    <property type="entry name" value="UBIE_2"/>
    <property type="match status" value="1"/>
</dbReference>
<evidence type="ECO:0000256" key="5">
    <source>
        <dbReference type="ARBA" id="ARBA00022691"/>
    </source>
</evidence>
<evidence type="ECO:0000256" key="1">
    <source>
        <dbReference type="ARBA" id="ARBA00022428"/>
    </source>
</evidence>
<evidence type="ECO:0000313" key="7">
    <source>
        <dbReference type="EMBL" id="QDO96576.1"/>
    </source>
</evidence>
<keyword evidence="1 6" id="KW-0474">Menaquinone biosynthesis</keyword>
<dbReference type="EC" id="2.1.1.163" evidence="6"/>
<keyword evidence="2 6" id="KW-0489">Methyltransferase</keyword>
<dbReference type="PANTHER" id="PTHR43591">
    <property type="entry name" value="METHYLTRANSFERASE"/>
    <property type="match status" value="1"/>
</dbReference>
<reference evidence="7 8" key="1">
    <citation type="submission" date="2019-07" db="EMBL/GenBank/DDBJ databases">
        <title>Genome sequencing for Ferrovibrio sp. K5.</title>
        <authorList>
            <person name="Park S.-J."/>
        </authorList>
    </citation>
    <scope>NUCLEOTIDE SEQUENCE [LARGE SCALE GENOMIC DNA]</scope>
    <source>
        <strain evidence="7 8">K5</strain>
    </source>
</reference>
<name>A0A516GYH5_9PROT</name>
<proteinExistence type="inferred from homology"/>
<evidence type="ECO:0000256" key="3">
    <source>
        <dbReference type="ARBA" id="ARBA00022679"/>
    </source>
</evidence>
<dbReference type="UniPathway" id="UPA00079">
    <property type="reaction ID" value="UER00169"/>
</dbReference>
<dbReference type="UniPathway" id="UPA00232"/>
<dbReference type="RefSeq" id="WP_144067557.1">
    <property type="nucleotide sequence ID" value="NZ_CP041636.1"/>
</dbReference>
<dbReference type="PROSITE" id="PS51608">
    <property type="entry name" value="SAM_MT_UBIE"/>
    <property type="match status" value="1"/>
</dbReference>
<dbReference type="GO" id="GO:0032259">
    <property type="term" value="P:methylation"/>
    <property type="evidence" value="ECO:0007669"/>
    <property type="project" value="UniProtKB-KW"/>
</dbReference>
<feature type="binding site" evidence="6">
    <location>
        <begin position="124"/>
        <end position="125"/>
    </location>
    <ligand>
        <name>S-adenosyl-L-methionine</name>
        <dbReference type="ChEBI" id="CHEBI:59789"/>
    </ligand>
</feature>
<accession>A0A516GYH5</accession>
<protein>
    <recommendedName>
        <fullName evidence="6">Ubiquinone/menaquinone biosynthesis C-methyltransferase UbiE</fullName>
        <ecNumber evidence="6">2.1.1.163</ecNumber>
        <ecNumber evidence="6">2.1.1.201</ecNumber>
    </recommendedName>
    <alternativeName>
        <fullName evidence="6">2-methoxy-6-polyprenyl-1,4-benzoquinol methylase</fullName>
    </alternativeName>
    <alternativeName>
        <fullName evidence="6">Demethylmenaquinone methyltransferase</fullName>
    </alternativeName>
</protein>
<dbReference type="HAMAP" id="MF_01813">
    <property type="entry name" value="MenG_UbiE_methyltr"/>
    <property type="match status" value="1"/>
</dbReference>
<feature type="binding site" evidence="6">
    <location>
        <position position="96"/>
    </location>
    <ligand>
        <name>S-adenosyl-L-methionine</name>
        <dbReference type="ChEBI" id="CHEBI:59789"/>
    </ligand>
</feature>
<dbReference type="GO" id="GO:0009234">
    <property type="term" value="P:menaquinone biosynthetic process"/>
    <property type="evidence" value="ECO:0007669"/>
    <property type="project" value="UniProtKB-UniRule"/>
</dbReference>
<dbReference type="InterPro" id="IPR029063">
    <property type="entry name" value="SAM-dependent_MTases_sf"/>
</dbReference>
<dbReference type="Pfam" id="PF01209">
    <property type="entry name" value="Ubie_methyltran"/>
    <property type="match status" value="1"/>
</dbReference>
<dbReference type="GO" id="GO:0043770">
    <property type="term" value="F:demethylmenaquinone methyltransferase activity"/>
    <property type="evidence" value="ECO:0007669"/>
    <property type="project" value="UniProtKB-UniRule"/>
</dbReference>
<dbReference type="PROSITE" id="PS01183">
    <property type="entry name" value="UBIE_1"/>
    <property type="match status" value="1"/>
</dbReference>
<sequence length="252" mass="27810">MSKTGSDSSETHFGFRTVAETEKARLVRGVFDSVASRYDVMNDLMSGGVHRLWKAAMIDWLNPHGEITVLDVAGGTGDIAFRILDRAPQSKVIVADINAAMLEQGRNRAIDQARLGRLTWACMDAEKLALPDRSVDAYTIAFGIRNVTHIEAALSEAFRVLKPGGRFLCLEFSTVRNPALAKIYDLYSFNLLPKIGGIVASDADSYRYLVESIRRFPNQERFAEMITATGFRNVAVRDLSGGIAALHSARRI</sequence>
<comment type="pathway">
    <text evidence="6">Cofactor biosynthesis; ubiquinone biosynthesis.</text>
</comment>
<organism evidence="7 8">
    <name type="scientific">Ferrovibrio terrae</name>
    <dbReference type="NCBI Taxonomy" id="2594003"/>
    <lineage>
        <taxon>Bacteria</taxon>
        <taxon>Pseudomonadati</taxon>
        <taxon>Pseudomonadota</taxon>
        <taxon>Alphaproteobacteria</taxon>
        <taxon>Rhodospirillales</taxon>
        <taxon>Rhodospirillaceae</taxon>
        <taxon>Ferrovibrio</taxon>
    </lineage>
</organism>
<dbReference type="NCBIfam" id="NF001244">
    <property type="entry name" value="PRK00216.1-5"/>
    <property type="match status" value="1"/>
</dbReference>
<keyword evidence="5 6" id="KW-0949">S-adenosyl-L-methionine</keyword>
<dbReference type="EC" id="2.1.1.201" evidence="6"/>